<dbReference type="RefSeq" id="WP_381527320.1">
    <property type="nucleotide sequence ID" value="NZ_JBHULN010000023.1"/>
</dbReference>
<keyword evidence="3" id="KW-1185">Reference proteome</keyword>
<keyword evidence="1" id="KW-0812">Transmembrane</keyword>
<organism evidence="2 3">
    <name type="scientific">Spirosoma soli</name>
    <dbReference type="NCBI Taxonomy" id="1770529"/>
    <lineage>
        <taxon>Bacteria</taxon>
        <taxon>Pseudomonadati</taxon>
        <taxon>Bacteroidota</taxon>
        <taxon>Cytophagia</taxon>
        <taxon>Cytophagales</taxon>
        <taxon>Cytophagaceae</taxon>
        <taxon>Spirosoma</taxon>
    </lineage>
</organism>
<accession>A0ABW5MER6</accession>
<name>A0ABW5MER6_9BACT</name>
<gene>
    <name evidence="2" type="ORF">ACFSUS_25625</name>
</gene>
<evidence type="ECO:0000313" key="2">
    <source>
        <dbReference type="EMBL" id="MFD2574042.1"/>
    </source>
</evidence>
<keyword evidence="1" id="KW-1133">Transmembrane helix</keyword>
<comment type="caution">
    <text evidence="2">The sequence shown here is derived from an EMBL/GenBank/DDBJ whole genome shotgun (WGS) entry which is preliminary data.</text>
</comment>
<proteinExistence type="predicted"/>
<evidence type="ECO:0000313" key="3">
    <source>
        <dbReference type="Proteomes" id="UP001597469"/>
    </source>
</evidence>
<protein>
    <submittedName>
        <fullName evidence="2">Uncharacterized protein</fullName>
    </submittedName>
</protein>
<dbReference type="EMBL" id="JBHULN010000023">
    <property type="protein sequence ID" value="MFD2574042.1"/>
    <property type="molecule type" value="Genomic_DNA"/>
</dbReference>
<sequence>MTRHANDLKYQIERILHWEPSEYWRLCDFTILSEQIMAHTDQWVEAQDLQRFWRSSAHATPALLNALARFADYADWYDFCARNQIGEMIPTQPDFFHAPMWEIPMQWVIVLCWLSVVASILVSILLVYKR</sequence>
<keyword evidence="1" id="KW-0472">Membrane</keyword>
<feature type="transmembrane region" description="Helical" evidence="1">
    <location>
        <begin position="105"/>
        <end position="128"/>
    </location>
</feature>
<reference evidence="3" key="1">
    <citation type="journal article" date="2019" name="Int. J. Syst. Evol. Microbiol.">
        <title>The Global Catalogue of Microorganisms (GCM) 10K type strain sequencing project: providing services to taxonomists for standard genome sequencing and annotation.</title>
        <authorList>
            <consortium name="The Broad Institute Genomics Platform"/>
            <consortium name="The Broad Institute Genome Sequencing Center for Infectious Disease"/>
            <person name="Wu L."/>
            <person name="Ma J."/>
        </authorList>
    </citation>
    <scope>NUCLEOTIDE SEQUENCE [LARGE SCALE GENOMIC DNA]</scope>
    <source>
        <strain evidence="3">KCTC 42805</strain>
    </source>
</reference>
<evidence type="ECO:0000256" key="1">
    <source>
        <dbReference type="SAM" id="Phobius"/>
    </source>
</evidence>
<dbReference type="Proteomes" id="UP001597469">
    <property type="component" value="Unassembled WGS sequence"/>
</dbReference>